<evidence type="ECO:0000256" key="4">
    <source>
        <dbReference type="RuleBase" id="RU004262"/>
    </source>
</evidence>
<dbReference type="PRINTS" id="PR00821">
    <property type="entry name" value="TAGLIPASE"/>
</dbReference>
<evidence type="ECO:0000256" key="6">
    <source>
        <dbReference type="SAM" id="SignalP"/>
    </source>
</evidence>
<comment type="subcellular location">
    <subcellularLocation>
        <location evidence="1">Secreted</location>
    </subcellularLocation>
</comment>
<reference evidence="9" key="1">
    <citation type="submission" date="2025-08" db="UniProtKB">
        <authorList>
            <consortium name="RefSeq"/>
        </authorList>
    </citation>
    <scope>IDENTIFICATION</scope>
    <source>
        <tissue evidence="9">Whole organism</tissue>
    </source>
</reference>
<evidence type="ECO:0000313" key="8">
    <source>
        <dbReference type="Proteomes" id="UP000504606"/>
    </source>
</evidence>
<dbReference type="InterPro" id="IPR000734">
    <property type="entry name" value="TAG_lipase"/>
</dbReference>
<evidence type="ECO:0000256" key="5">
    <source>
        <dbReference type="SAM" id="MobiDB-lite"/>
    </source>
</evidence>
<feature type="compositionally biased region" description="Low complexity" evidence="5">
    <location>
        <begin position="314"/>
        <end position="327"/>
    </location>
</feature>
<organism evidence="8 9">
    <name type="scientific">Frankliniella occidentalis</name>
    <name type="common">Western flower thrips</name>
    <name type="synonym">Euthrips occidentalis</name>
    <dbReference type="NCBI Taxonomy" id="133901"/>
    <lineage>
        <taxon>Eukaryota</taxon>
        <taxon>Metazoa</taxon>
        <taxon>Ecdysozoa</taxon>
        <taxon>Arthropoda</taxon>
        <taxon>Hexapoda</taxon>
        <taxon>Insecta</taxon>
        <taxon>Pterygota</taxon>
        <taxon>Neoptera</taxon>
        <taxon>Paraneoptera</taxon>
        <taxon>Thysanoptera</taxon>
        <taxon>Terebrantia</taxon>
        <taxon>Thripoidea</taxon>
        <taxon>Thripidae</taxon>
        <taxon>Frankliniella</taxon>
    </lineage>
</organism>
<feature type="compositionally biased region" description="Pro residues" evidence="5">
    <location>
        <begin position="289"/>
        <end position="308"/>
    </location>
</feature>
<feature type="domain" description="Lipase" evidence="7">
    <location>
        <begin position="498"/>
        <end position="784"/>
    </location>
</feature>
<dbReference type="GO" id="GO:0016298">
    <property type="term" value="F:lipase activity"/>
    <property type="evidence" value="ECO:0007669"/>
    <property type="project" value="InterPro"/>
</dbReference>
<feature type="region of interest" description="Disordered" evidence="5">
    <location>
        <begin position="285"/>
        <end position="328"/>
    </location>
</feature>
<dbReference type="GO" id="GO:0017171">
    <property type="term" value="F:serine hydrolase activity"/>
    <property type="evidence" value="ECO:0007669"/>
    <property type="project" value="TreeGrafter"/>
</dbReference>
<dbReference type="SUPFAM" id="SSF53474">
    <property type="entry name" value="alpha/beta-Hydrolases"/>
    <property type="match status" value="1"/>
</dbReference>
<feature type="compositionally biased region" description="Low complexity" evidence="5">
    <location>
        <begin position="388"/>
        <end position="398"/>
    </location>
</feature>
<dbReference type="FunFam" id="3.40.50.1820:FF:000076">
    <property type="entry name" value="phospholipase A1"/>
    <property type="match status" value="1"/>
</dbReference>
<feature type="compositionally biased region" description="Low complexity" evidence="5">
    <location>
        <begin position="169"/>
        <end position="188"/>
    </location>
</feature>
<feature type="region of interest" description="Disordered" evidence="5">
    <location>
        <begin position="126"/>
        <end position="147"/>
    </location>
</feature>
<dbReference type="OrthoDB" id="199913at2759"/>
<dbReference type="AlphaFoldDB" id="A0A9C6U5X0"/>
<gene>
    <name evidence="9" type="primary">LOC113202141</name>
</gene>
<sequence>MAARRRPGTSIAILAIALVIVLLTLVAGGAAQDGFPFRDFPNPVPYAPLAERPRTFQRDVQHQAFQQQYSSFQSSPFQQHSPFQNKFQSPLRQPFQVDPGAYQLEQKHPYTRNASSFAAFQARPFQTPPPQAVQRPEDAPGAFFPDPHFEHLFQRELNHQIQLEHQRLQEQQQQQQQQQHQQQQQQHQNVPSYQIQQSVQVERPQLQELQELHSLLEQQLEMHEVRHNERLRPQLAPVTQGAPPHSLLEQQQQRQQQEMLQEMIRQHQQQQHNLVDSHELFMSQKIKPQTPPPPPPRRPSPPQPPPPKQRQTKKPSTTTTTTTTTPREPLEVIDLSQFLPFLGQQQQDQLRQQINLAQQVQLQQQKQQTQPGKGKPQPQESVREQQRLRQQQRQQETLRQQEERRLQEERQRERQRQLRQQAQQQQQRQQEQEKRQNKAQQQQPTGGAGRQQRQQPVNNKINNNNTGNRTTAEKPVTSVRDLFNTSSCIEPPLTCPHPRIHFYLYTRTTQAEGQKVDVTKPESLINTQFNPKHPIKLLIHGFQGGRQFSPSIDLRKAYFIRGDYNIFVVDYNSLVRLPCLSQIQWSPSFLALCVSQLLTYVDNTTASVTGSRVPPDRFHLIGYSIGAHIAGLVANYIDRDQGKLGRITGLDPTIIFYQGANRSQDLDPSDAHFIDVIHTGAGILGQRGPNGHVDYYVNGGTTQPGCQSDSLIKTLSCDHTKVSPYYVESIVTPVGFWALPCPNLFMYLLGFCQPKDEDYIIMGEDAPHTARGIYYLSTNGNKPYAKGFPGKKMPIKFPKWRPN</sequence>
<dbReference type="Proteomes" id="UP000504606">
    <property type="component" value="Unplaced"/>
</dbReference>
<keyword evidence="6" id="KW-0732">Signal</keyword>
<evidence type="ECO:0000256" key="1">
    <source>
        <dbReference type="ARBA" id="ARBA00004613"/>
    </source>
</evidence>
<dbReference type="InterPro" id="IPR033906">
    <property type="entry name" value="Lipase_N"/>
</dbReference>
<protein>
    <submittedName>
        <fullName evidence="9">Probable basic-leucine zipper transcription factor Q</fullName>
    </submittedName>
</protein>
<dbReference type="CDD" id="cd00707">
    <property type="entry name" value="Pancreat_lipase_like"/>
    <property type="match status" value="1"/>
</dbReference>
<feature type="region of interest" description="Disordered" evidence="5">
    <location>
        <begin position="236"/>
        <end position="272"/>
    </location>
</feature>
<keyword evidence="8" id="KW-1185">Reference proteome</keyword>
<feature type="compositionally biased region" description="Low complexity" evidence="5">
    <location>
        <begin position="365"/>
        <end position="379"/>
    </location>
</feature>
<feature type="compositionally biased region" description="Low complexity" evidence="5">
    <location>
        <begin position="418"/>
        <end position="429"/>
    </location>
</feature>
<comment type="similarity">
    <text evidence="2 4">Belongs to the AB hydrolase superfamily. Lipase family.</text>
</comment>
<name>A0A9C6U5X0_FRAOC</name>
<feature type="region of interest" description="Disordered" evidence="5">
    <location>
        <begin position="166"/>
        <end position="190"/>
    </location>
</feature>
<evidence type="ECO:0000256" key="3">
    <source>
        <dbReference type="ARBA" id="ARBA00022525"/>
    </source>
</evidence>
<keyword evidence="3" id="KW-0964">Secreted</keyword>
<dbReference type="Pfam" id="PF00151">
    <property type="entry name" value="Lipase"/>
    <property type="match status" value="1"/>
</dbReference>
<dbReference type="RefSeq" id="XP_052123717.1">
    <property type="nucleotide sequence ID" value="XM_052267757.1"/>
</dbReference>
<dbReference type="InterPro" id="IPR029058">
    <property type="entry name" value="AB_hydrolase_fold"/>
</dbReference>
<feature type="compositionally biased region" description="Low complexity" evidence="5">
    <location>
        <begin position="458"/>
        <end position="470"/>
    </location>
</feature>
<feature type="signal peptide" evidence="6">
    <location>
        <begin position="1"/>
        <end position="31"/>
    </location>
</feature>
<feature type="chain" id="PRO_5038723054" evidence="6">
    <location>
        <begin position="32"/>
        <end position="803"/>
    </location>
</feature>
<evidence type="ECO:0000256" key="2">
    <source>
        <dbReference type="ARBA" id="ARBA00010701"/>
    </source>
</evidence>
<accession>A0A9C6U5X0</accession>
<dbReference type="GO" id="GO:0005615">
    <property type="term" value="C:extracellular space"/>
    <property type="evidence" value="ECO:0007669"/>
    <property type="project" value="TreeGrafter"/>
</dbReference>
<feature type="region of interest" description="Disordered" evidence="5">
    <location>
        <begin position="365"/>
        <end position="477"/>
    </location>
</feature>
<dbReference type="InterPro" id="IPR013818">
    <property type="entry name" value="Lipase"/>
</dbReference>
<dbReference type="Gene3D" id="3.40.50.1820">
    <property type="entry name" value="alpha/beta hydrolase"/>
    <property type="match status" value="1"/>
</dbReference>
<dbReference type="GeneID" id="113202141"/>
<dbReference type="PANTHER" id="PTHR11610">
    <property type="entry name" value="LIPASE"/>
    <property type="match status" value="1"/>
</dbReference>
<dbReference type="GO" id="GO:0016042">
    <property type="term" value="P:lipid catabolic process"/>
    <property type="evidence" value="ECO:0007669"/>
    <property type="project" value="TreeGrafter"/>
</dbReference>
<proteinExistence type="inferred from homology"/>
<dbReference type="PANTHER" id="PTHR11610:SF174">
    <property type="entry name" value="MIP30168P"/>
    <property type="match status" value="1"/>
</dbReference>
<feature type="compositionally biased region" description="Low complexity" evidence="5">
    <location>
        <begin position="247"/>
        <end position="272"/>
    </location>
</feature>
<evidence type="ECO:0000259" key="7">
    <source>
        <dbReference type="Pfam" id="PF00151"/>
    </source>
</evidence>
<dbReference type="KEGG" id="foc:113202141"/>
<evidence type="ECO:0000313" key="9">
    <source>
        <dbReference type="RefSeq" id="XP_052123717.1"/>
    </source>
</evidence>
<feature type="compositionally biased region" description="Basic and acidic residues" evidence="5">
    <location>
        <begin position="399"/>
        <end position="416"/>
    </location>
</feature>